<dbReference type="AlphaFoldDB" id="G6XHL8"/>
<keyword evidence="2" id="KW-1185">Reference proteome</keyword>
<organism evidence="1 2">
    <name type="scientific">Gluconobacter morbifer G707</name>
    <dbReference type="NCBI Taxonomy" id="1088869"/>
    <lineage>
        <taxon>Bacteria</taxon>
        <taxon>Pseudomonadati</taxon>
        <taxon>Pseudomonadota</taxon>
        <taxon>Alphaproteobacteria</taxon>
        <taxon>Acetobacterales</taxon>
        <taxon>Acetobacteraceae</taxon>
        <taxon>Gluconobacter</taxon>
    </lineage>
</organism>
<gene>
    <name evidence="1" type="ORF">GMO_09840</name>
</gene>
<protein>
    <submittedName>
        <fullName evidence="1">Uncharacterized protein</fullName>
    </submittedName>
</protein>
<comment type="caution">
    <text evidence="1">The sequence shown here is derived from an EMBL/GenBank/DDBJ whole genome shotgun (WGS) entry which is preliminary data.</text>
</comment>
<name>G6XHL8_9PROT</name>
<dbReference type="EMBL" id="AGQV01000001">
    <property type="protein sequence ID" value="EHH69676.1"/>
    <property type="molecule type" value="Genomic_DNA"/>
</dbReference>
<accession>G6XHL8</accession>
<reference evidence="1 2" key="1">
    <citation type="submission" date="2011-10" db="EMBL/GenBank/DDBJ databases">
        <title>Genome sequence of Gluconobacter morbifer G707, isolated from Drosophila gut.</title>
        <authorList>
            <person name="Lee W.-J."/>
            <person name="Kim E.-K."/>
        </authorList>
    </citation>
    <scope>NUCLEOTIDE SEQUENCE [LARGE SCALE GENOMIC DNA]</scope>
    <source>
        <strain evidence="1 2">G707</strain>
    </source>
</reference>
<evidence type="ECO:0000313" key="2">
    <source>
        <dbReference type="Proteomes" id="UP000004949"/>
    </source>
</evidence>
<dbReference type="STRING" id="1088869.GMO_09840"/>
<proteinExistence type="predicted"/>
<dbReference type="Proteomes" id="UP000004949">
    <property type="component" value="Unassembled WGS sequence"/>
</dbReference>
<sequence length="42" mass="4862">MNFHSFDVGKHFLVFSEGANGPMKRKLVQKILFDIDNRSHLS</sequence>
<evidence type="ECO:0000313" key="1">
    <source>
        <dbReference type="EMBL" id="EHH69676.1"/>
    </source>
</evidence>